<organism evidence="6 7">
    <name type="scientific">Polystyrenella longa</name>
    <dbReference type="NCBI Taxonomy" id="2528007"/>
    <lineage>
        <taxon>Bacteria</taxon>
        <taxon>Pseudomonadati</taxon>
        <taxon>Planctomycetota</taxon>
        <taxon>Planctomycetia</taxon>
        <taxon>Planctomycetales</taxon>
        <taxon>Planctomycetaceae</taxon>
        <taxon>Polystyrenella</taxon>
    </lineage>
</organism>
<dbReference type="OrthoDB" id="244550at2"/>
<dbReference type="GO" id="GO:0016887">
    <property type="term" value="F:ATP hydrolysis activity"/>
    <property type="evidence" value="ECO:0007669"/>
    <property type="project" value="TreeGrafter"/>
</dbReference>
<evidence type="ECO:0000256" key="3">
    <source>
        <dbReference type="ARBA" id="ARBA00022840"/>
    </source>
</evidence>
<dbReference type="InterPro" id="IPR027417">
    <property type="entry name" value="P-loop_NTPase"/>
</dbReference>
<protein>
    <submittedName>
        <fullName evidence="6">Type II secretion system protein E</fullName>
    </submittedName>
</protein>
<proteinExistence type="inferred from homology"/>
<dbReference type="Gene3D" id="3.40.50.300">
    <property type="entry name" value="P-loop containing nucleotide triphosphate hydrolases"/>
    <property type="match status" value="1"/>
</dbReference>
<comment type="similarity">
    <text evidence="1">Belongs to the GSP E family.</text>
</comment>
<reference evidence="6 7" key="1">
    <citation type="submission" date="2019-02" db="EMBL/GenBank/DDBJ databases">
        <title>Deep-cultivation of Planctomycetes and their phenomic and genomic characterization uncovers novel biology.</title>
        <authorList>
            <person name="Wiegand S."/>
            <person name="Jogler M."/>
            <person name="Boedeker C."/>
            <person name="Pinto D."/>
            <person name="Vollmers J."/>
            <person name="Rivas-Marin E."/>
            <person name="Kohn T."/>
            <person name="Peeters S.H."/>
            <person name="Heuer A."/>
            <person name="Rast P."/>
            <person name="Oberbeckmann S."/>
            <person name="Bunk B."/>
            <person name="Jeske O."/>
            <person name="Meyerdierks A."/>
            <person name="Storesund J.E."/>
            <person name="Kallscheuer N."/>
            <person name="Luecker S."/>
            <person name="Lage O.M."/>
            <person name="Pohl T."/>
            <person name="Merkel B.J."/>
            <person name="Hornburger P."/>
            <person name="Mueller R.-W."/>
            <person name="Bruemmer F."/>
            <person name="Labrenz M."/>
            <person name="Spormann A.M."/>
            <person name="Op den Camp H."/>
            <person name="Overmann J."/>
            <person name="Amann R."/>
            <person name="Jetten M.S.M."/>
            <person name="Mascher T."/>
            <person name="Medema M.H."/>
            <person name="Devos D.P."/>
            <person name="Kaster A.-K."/>
            <person name="Ovreas L."/>
            <person name="Rohde M."/>
            <person name="Galperin M.Y."/>
            <person name="Jogler C."/>
        </authorList>
    </citation>
    <scope>NUCLEOTIDE SEQUENCE [LARGE SCALE GENOMIC DNA]</scope>
    <source>
        <strain evidence="6 7">Pla110</strain>
    </source>
</reference>
<feature type="compositionally biased region" description="Acidic residues" evidence="4">
    <location>
        <begin position="364"/>
        <end position="376"/>
    </location>
</feature>
<dbReference type="PANTHER" id="PTHR30258">
    <property type="entry name" value="TYPE II SECRETION SYSTEM PROTEIN GSPE-RELATED"/>
    <property type="match status" value="1"/>
</dbReference>
<name>A0A518CKT0_9PLAN</name>
<dbReference type="Pfam" id="PF00437">
    <property type="entry name" value="T2SSE"/>
    <property type="match status" value="1"/>
</dbReference>
<dbReference type="KEGG" id="plon:Pla110_15460"/>
<keyword evidence="2" id="KW-0547">Nucleotide-binding</keyword>
<sequence length="447" mass="49827">MIFRRKKKVDDDHEDDDLLDDEFDEEEEELETVLFQGATEGREVDLSANTGLVRAALMPVKELISDAIDRRSERLVIEPRKGGSIVRLDIDGVGFAGDRYPGKQALGVTQMIKVLAGLDSKVRSKKQSGGIKAQFMGVPYRLSVESVPTQLGAERVIVKIRNMKDRLESTAQLGFTDEMREQIRKMTSDNNGIFLVCGPPGSGVTRTLHGSILCVDLYLKTIFNLQKGLNLEDVPGLSKYDYQDELGFEENIVRAHRKEADGAIVDAVDTPEKAMNYIKSCHKMTFFTELSAPTAAHGLKKMVELVGDPKLVAENVKGILCPKLIRKLRDDIKEAYRPNPKLVHQLGLPPETNILYRPPTAPVNEDDDDDEEDEPLYEGLPYEGRTAIYELIEMTDEIKSLLISGADAKQISQKAKSLGMLNHQQGAMNLVARGVTSLEEVRRVFKS</sequence>
<dbReference type="SUPFAM" id="SSF52540">
    <property type="entry name" value="P-loop containing nucleoside triphosphate hydrolases"/>
    <property type="match status" value="1"/>
</dbReference>
<feature type="domain" description="Bacterial type II secretion system protein E" evidence="5">
    <location>
        <begin position="60"/>
        <end position="443"/>
    </location>
</feature>
<feature type="region of interest" description="Disordered" evidence="4">
    <location>
        <begin position="353"/>
        <end position="377"/>
    </location>
</feature>
<evidence type="ECO:0000256" key="4">
    <source>
        <dbReference type="SAM" id="MobiDB-lite"/>
    </source>
</evidence>
<dbReference type="InterPro" id="IPR001482">
    <property type="entry name" value="T2SS/T4SS_dom"/>
</dbReference>
<dbReference type="EMBL" id="CP036281">
    <property type="protein sequence ID" value="QDU79827.1"/>
    <property type="molecule type" value="Genomic_DNA"/>
</dbReference>
<dbReference type="PANTHER" id="PTHR30258:SF2">
    <property type="entry name" value="COMG OPERON PROTEIN 1"/>
    <property type="match status" value="1"/>
</dbReference>
<accession>A0A518CKT0</accession>
<dbReference type="GO" id="GO:0005886">
    <property type="term" value="C:plasma membrane"/>
    <property type="evidence" value="ECO:0007669"/>
    <property type="project" value="TreeGrafter"/>
</dbReference>
<keyword evidence="3" id="KW-0067">ATP-binding</keyword>
<evidence type="ECO:0000256" key="2">
    <source>
        <dbReference type="ARBA" id="ARBA00022741"/>
    </source>
</evidence>
<dbReference type="Proteomes" id="UP000317178">
    <property type="component" value="Chromosome"/>
</dbReference>
<evidence type="ECO:0000313" key="7">
    <source>
        <dbReference type="Proteomes" id="UP000317178"/>
    </source>
</evidence>
<dbReference type="GO" id="GO:0005524">
    <property type="term" value="F:ATP binding"/>
    <property type="evidence" value="ECO:0007669"/>
    <property type="project" value="UniProtKB-KW"/>
</dbReference>
<dbReference type="Gene3D" id="3.30.450.90">
    <property type="match status" value="1"/>
</dbReference>
<dbReference type="RefSeq" id="WP_144994740.1">
    <property type="nucleotide sequence ID" value="NZ_CP036281.1"/>
</dbReference>
<evidence type="ECO:0000259" key="5">
    <source>
        <dbReference type="Pfam" id="PF00437"/>
    </source>
</evidence>
<evidence type="ECO:0000256" key="1">
    <source>
        <dbReference type="ARBA" id="ARBA00006611"/>
    </source>
</evidence>
<keyword evidence="7" id="KW-1185">Reference proteome</keyword>
<dbReference type="AlphaFoldDB" id="A0A518CKT0"/>
<gene>
    <name evidence="6" type="primary">xpsE_1</name>
    <name evidence="6" type="ORF">Pla110_15460</name>
</gene>
<evidence type="ECO:0000313" key="6">
    <source>
        <dbReference type="EMBL" id="QDU79827.1"/>
    </source>
</evidence>